<proteinExistence type="inferred from homology"/>
<dbReference type="SUPFAM" id="SSF53927">
    <property type="entry name" value="Cytidine deaminase-like"/>
    <property type="match status" value="1"/>
</dbReference>
<keyword evidence="6 14" id="KW-0479">Metal-binding</keyword>
<comment type="catalytic activity">
    <reaction evidence="11 15">
        <text>cytidine + H2O + H(+) = uridine + NH4(+)</text>
        <dbReference type="Rhea" id="RHEA:16069"/>
        <dbReference type="ChEBI" id="CHEBI:15377"/>
        <dbReference type="ChEBI" id="CHEBI:15378"/>
        <dbReference type="ChEBI" id="CHEBI:16704"/>
        <dbReference type="ChEBI" id="CHEBI:17562"/>
        <dbReference type="ChEBI" id="CHEBI:28938"/>
        <dbReference type="EC" id="3.5.4.5"/>
    </reaction>
</comment>
<dbReference type="GO" id="GO:0005829">
    <property type="term" value="C:cytosol"/>
    <property type="evidence" value="ECO:0007669"/>
    <property type="project" value="TreeGrafter"/>
</dbReference>
<evidence type="ECO:0000259" key="16">
    <source>
        <dbReference type="PROSITE" id="PS51747"/>
    </source>
</evidence>
<protein>
    <recommendedName>
        <fullName evidence="5 15">Cytidine deaminase</fullName>
        <ecNumber evidence="4 15">3.5.4.5</ecNumber>
    </recommendedName>
    <alternativeName>
        <fullName evidence="9 15">Cytidine aminohydrolase</fullName>
    </alternativeName>
</protein>
<keyword evidence="7 15" id="KW-0378">Hydrolase</keyword>
<comment type="cofactor">
    <cofactor evidence="1 14 15">
        <name>Zn(2+)</name>
        <dbReference type="ChEBI" id="CHEBI:29105"/>
    </cofactor>
</comment>
<evidence type="ECO:0000256" key="15">
    <source>
        <dbReference type="RuleBase" id="RU364006"/>
    </source>
</evidence>
<evidence type="ECO:0000256" key="11">
    <source>
        <dbReference type="ARBA" id="ARBA00049558"/>
    </source>
</evidence>
<dbReference type="PANTHER" id="PTHR11644">
    <property type="entry name" value="CYTIDINE DEAMINASE"/>
    <property type="match status" value="1"/>
</dbReference>
<gene>
    <name evidence="17" type="ORF">SAMN03080614_1002124</name>
</gene>
<name>A0A1H9YD94_9FIRM</name>
<dbReference type="OrthoDB" id="9795347at2"/>
<evidence type="ECO:0000256" key="13">
    <source>
        <dbReference type="PIRSR" id="PIRSR606262-2"/>
    </source>
</evidence>
<comment type="catalytic activity">
    <reaction evidence="10 15">
        <text>2'-deoxycytidine + H2O + H(+) = 2'-deoxyuridine + NH4(+)</text>
        <dbReference type="Rhea" id="RHEA:13433"/>
        <dbReference type="ChEBI" id="CHEBI:15377"/>
        <dbReference type="ChEBI" id="CHEBI:15378"/>
        <dbReference type="ChEBI" id="CHEBI:15698"/>
        <dbReference type="ChEBI" id="CHEBI:16450"/>
        <dbReference type="ChEBI" id="CHEBI:28938"/>
        <dbReference type="EC" id="3.5.4.5"/>
    </reaction>
</comment>
<feature type="binding site" evidence="14">
    <location>
        <position position="92"/>
    </location>
    <ligand>
        <name>Zn(2+)</name>
        <dbReference type="ChEBI" id="CHEBI:29105"/>
        <note>catalytic</note>
    </ligand>
</feature>
<keyword evidence="18" id="KW-1185">Reference proteome</keyword>
<dbReference type="EMBL" id="FOIF01000002">
    <property type="protein sequence ID" value="SES66871.1"/>
    <property type="molecule type" value="Genomic_DNA"/>
</dbReference>
<evidence type="ECO:0000313" key="17">
    <source>
        <dbReference type="EMBL" id="SES66871.1"/>
    </source>
</evidence>
<evidence type="ECO:0000256" key="14">
    <source>
        <dbReference type="PIRSR" id="PIRSR606262-3"/>
    </source>
</evidence>
<evidence type="ECO:0000256" key="3">
    <source>
        <dbReference type="ARBA" id="ARBA00006576"/>
    </source>
</evidence>
<dbReference type="GO" id="GO:0004126">
    <property type="term" value="F:cytidine deaminase activity"/>
    <property type="evidence" value="ECO:0007669"/>
    <property type="project" value="UniProtKB-UniRule"/>
</dbReference>
<dbReference type="NCBIfam" id="TIGR01354">
    <property type="entry name" value="cyt_deam_tetra"/>
    <property type="match status" value="1"/>
</dbReference>
<dbReference type="GO" id="GO:0055086">
    <property type="term" value="P:nucleobase-containing small molecule metabolic process"/>
    <property type="evidence" value="ECO:0007669"/>
    <property type="project" value="UniProtKB-ARBA"/>
</dbReference>
<evidence type="ECO:0000313" key="18">
    <source>
        <dbReference type="Proteomes" id="UP000243819"/>
    </source>
</evidence>
<accession>A0A1H9YD94</accession>
<dbReference type="InterPro" id="IPR006262">
    <property type="entry name" value="Cyt_deam_tetra"/>
</dbReference>
<dbReference type="InterPro" id="IPR050202">
    <property type="entry name" value="Cyt/Deoxycyt_deaminase"/>
</dbReference>
<comment type="function">
    <text evidence="2 15">This enzyme scavenges exogenous and endogenous cytidine and 2'-deoxycytidine for UMP synthesis.</text>
</comment>
<dbReference type="NCBIfam" id="NF004064">
    <property type="entry name" value="PRK05578.1"/>
    <property type="match status" value="1"/>
</dbReference>
<dbReference type="RefSeq" id="WP_091348268.1">
    <property type="nucleotide sequence ID" value="NZ_FOIF01000002.1"/>
</dbReference>
<dbReference type="Gene3D" id="3.40.140.10">
    <property type="entry name" value="Cytidine Deaminase, domain 2"/>
    <property type="match status" value="1"/>
</dbReference>
<dbReference type="GO" id="GO:0072527">
    <property type="term" value="P:pyrimidine-containing compound metabolic process"/>
    <property type="evidence" value="ECO:0007669"/>
    <property type="project" value="UniProtKB-ARBA"/>
</dbReference>
<dbReference type="STRING" id="1120990.SAMN03080614_1002124"/>
<evidence type="ECO:0000256" key="5">
    <source>
        <dbReference type="ARBA" id="ARBA00018266"/>
    </source>
</evidence>
<dbReference type="Pfam" id="PF00383">
    <property type="entry name" value="dCMP_cyt_deam_1"/>
    <property type="match status" value="1"/>
</dbReference>
<evidence type="ECO:0000256" key="4">
    <source>
        <dbReference type="ARBA" id="ARBA00012783"/>
    </source>
</evidence>
<keyword evidence="8 14" id="KW-0862">Zinc</keyword>
<dbReference type="Proteomes" id="UP000243819">
    <property type="component" value="Unassembled WGS sequence"/>
</dbReference>
<dbReference type="GO" id="GO:0042802">
    <property type="term" value="F:identical protein binding"/>
    <property type="evidence" value="ECO:0007669"/>
    <property type="project" value="UniProtKB-ARBA"/>
</dbReference>
<evidence type="ECO:0000256" key="10">
    <source>
        <dbReference type="ARBA" id="ARBA00049252"/>
    </source>
</evidence>
<dbReference type="FunFam" id="3.40.140.10:FF:000008">
    <property type="entry name" value="Cytidine deaminase"/>
    <property type="match status" value="1"/>
</dbReference>
<organism evidence="17 18">
    <name type="scientific">Anaerobranca gottschalkii DSM 13577</name>
    <dbReference type="NCBI Taxonomy" id="1120990"/>
    <lineage>
        <taxon>Bacteria</taxon>
        <taxon>Bacillati</taxon>
        <taxon>Bacillota</taxon>
        <taxon>Clostridia</taxon>
        <taxon>Eubacteriales</taxon>
        <taxon>Proteinivoracaceae</taxon>
        <taxon>Anaerobranca</taxon>
    </lineage>
</organism>
<dbReference type="AlphaFoldDB" id="A0A1H9YD94"/>
<evidence type="ECO:0000256" key="2">
    <source>
        <dbReference type="ARBA" id="ARBA00003949"/>
    </source>
</evidence>
<dbReference type="PROSITE" id="PS51747">
    <property type="entry name" value="CYT_DCMP_DEAMINASES_2"/>
    <property type="match status" value="1"/>
</dbReference>
<evidence type="ECO:0000256" key="12">
    <source>
        <dbReference type="PIRSR" id="PIRSR606262-1"/>
    </source>
</evidence>
<feature type="binding site" evidence="14">
    <location>
        <position position="89"/>
    </location>
    <ligand>
        <name>Zn(2+)</name>
        <dbReference type="ChEBI" id="CHEBI:29105"/>
        <note>catalytic</note>
    </ligand>
</feature>
<dbReference type="GO" id="GO:0008270">
    <property type="term" value="F:zinc ion binding"/>
    <property type="evidence" value="ECO:0007669"/>
    <property type="project" value="UniProtKB-UniRule"/>
</dbReference>
<dbReference type="InterPro" id="IPR002125">
    <property type="entry name" value="CMP_dCMP_dom"/>
</dbReference>
<comment type="similarity">
    <text evidence="3 15">Belongs to the cytidine and deoxycytidylate deaminase family.</text>
</comment>
<evidence type="ECO:0000256" key="7">
    <source>
        <dbReference type="ARBA" id="ARBA00022801"/>
    </source>
</evidence>
<dbReference type="InterPro" id="IPR016192">
    <property type="entry name" value="APOBEC/CMP_deaminase_Zn-bd"/>
</dbReference>
<feature type="active site" description="Proton donor" evidence="12">
    <location>
        <position position="58"/>
    </location>
</feature>
<evidence type="ECO:0000256" key="6">
    <source>
        <dbReference type="ARBA" id="ARBA00022723"/>
    </source>
</evidence>
<dbReference type="EC" id="3.5.4.5" evidence="4 15"/>
<reference evidence="18" key="1">
    <citation type="submission" date="2016-10" db="EMBL/GenBank/DDBJ databases">
        <authorList>
            <person name="Varghese N."/>
            <person name="Submissions S."/>
        </authorList>
    </citation>
    <scope>NUCLEOTIDE SEQUENCE [LARGE SCALE GENOMIC DNA]</scope>
    <source>
        <strain evidence="18">DSM 13577</strain>
    </source>
</reference>
<feature type="binding site" evidence="14">
    <location>
        <position position="56"/>
    </location>
    <ligand>
        <name>Zn(2+)</name>
        <dbReference type="ChEBI" id="CHEBI:29105"/>
        <note>catalytic</note>
    </ligand>
</feature>
<feature type="domain" description="CMP/dCMP-type deaminase" evidence="16">
    <location>
        <begin position="4"/>
        <end position="131"/>
    </location>
</feature>
<dbReference type="PANTHER" id="PTHR11644:SF2">
    <property type="entry name" value="CYTIDINE DEAMINASE"/>
    <property type="match status" value="1"/>
</dbReference>
<dbReference type="CDD" id="cd01283">
    <property type="entry name" value="cytidine_deaminase"/>
    <property type="match status" value="1"/>
</dbReference>
<sequence length="139" mass="15118">MEEKVIKKLIDEAKKAMNNAYVPYSNYPVGAALLTEDDQIITGCNVENASYGLTNCAERTALFKGVSEGIRDYKAIAIICNGKLIASPCGACRQVIAEFLEPKAPVILANEYGEYQITTVEQLLPGAFTPKSLKEVNNV</sequence>
<evidence type="ECO:0000256" key="1">
    <source>
        <dbReference type="ARBA" id="ARBA00001947"/>
    </source>
</evidence>
<dbReference type="InterPro" id="IPR016193">
    <property type="entry name" value="Cytidine_deaminase-like"/>
</dbReference>
<evidence type="ECO:0000256" key="9">
    <source>
        <dbReference type="ARBA" id="ARBA00032005"/>
    </source>
</evidence>
<dbReference type="PROSITE" id="PS00903">
    <property type="entry name" value="CYT_DCMP_DEAMINASES_1"/>
    <property type="match status" value="1"/>
</dbReference>
<evidence type="ECO:0000256" key="8">
    <source>
        <dbReference type="ARBA" id="ARBA00022833"/>
    </source>
</evidence>
<feature type="binding site" evidence="13">
    <location>
        <begin position="45"/>
        <end position="51"/>
    </location>
    <ligand>
        <name>substrate</name>
    </ligand>
</feature>